<dbReference type="AlphaFoldDB" id="Q2SLE1"/>
<dbReference type="EMBL" id="CP000155">
    <property type="protein sequence ID" value="ABC28533.1"/>
    <property type="molecule type" value="Genomic_DNA"/>
</dbReference>
<sequence length="31" mass="3682">MARREKESFSLFYAIPASQLDYVYMTVYMNG</sequence>
<proteinExistence type="predicted"/>
<dbReference type="STRING" id="349521.HCH_01682"/>
<protein>
    <submittedName>
        <fullName evidence="1">Uncharacterized protein</fullName>
    </submittedName>
</protein>
<keyword evidence="2" id="KW-1185">Reference proteome</keyword>
<gene>
    <name evidence="1" type="ordered locus">HCH_01682</name>
</gene>
<evidence type="ECO:0000313" key="2">
    <source>
        <dbReference type="Proteomes" id="UP000000238"/>
    </source>
</evidence>
<dbReference type="Proteomes" id="UP000000238">
    <property type="component" value="Chromosome"/>
</dbReference>
<organism evidence="1 2">
    <name type="scientific">Hahella chejuensis (strain KCTC 2396)</name>
    <dbReference type="NCBI Taxonomy" id="349521"/>
    <lineage>
        <taxon>Bacteria</taxon>
        <taxon>Pseudomonadati</taxon>
        <taxon>Pseudomonadota</taxon>
        <taxon>Gammaproteobacteria</taxon>
        <taxon>Oceanospirillales</taxon>
        <taxon>Hahellaceae</taxon>
        <taxon>Hahella</taxon>
    </lineage>
</organism>
<evidence type="ECO:0000313" key="1">
    <source>
        <dbReference type="EMBL" id="ABC28533.1"/>
    </source>
</evidence>
<name>Q2SLE1_HAHCH</name>
<reference evidence="1 2" key="1">
    <citation type="journal article" date="2005" name="Nucleic Acids Res.">
        <title>Genomic blueprint of Hahella chejuensis, a marine microbe producing an algicidal agent.</title>
        <authorList>
            <person name="Jeong H."/>
            <person name="Yim J.H."/>
            <person name="Lee C."/>
            <person name="Choi S.-H."/>
            <person name="Park Y.K."/>
            <person name="Yoon S.H."/>
            <person name="Hur C.-G."/>
            <person name="Kang H.-Y."/>
            <person name="Kim D."/>
            <person name="Lee H.H."/>
            <person name="Park K.H."/>
            <person name="Park S.-H."/>
            <person name="Park H.-S."/>
            <person name="Lee H.K."/>
            <person name="Oh T.K."/>
            <person name="Kim J.F."/>
        </authorList>
    </citation>
    <scope>NUCLEOTIDE SEQUENCE [LARGE SCALE GENOMIC DNA]</scope>
    <source>
        <strain evidence="1 2">KCTC 2396</strain>
    </source>
</reference>
<dbReference type="KEGG" id="hch:HCH_01682"/>
<dbReference type="HOGENOM" id="CLU_3396795_0_0_6"/>
<accession>Q2SLE1</accession>